<dbReference type="AlphaFoldDB" id="A0A9W9PHW2"/>
<dbReference type="OrthoDB" id="4206571at2759"/>
<feature type="region of interest" description="Disordered" evidence="1">
    <location>
        <begin position="1"/>
        <end position="163"/>
    </location>
</feature>
<feature type="compositionally biased region" description="Polar residues" evidence="1">
    <location>
        <begin position="59"/>
        <end position="70"/>
    </location>
</feature>
<reference evidence="2" key="2">
    <citation type="journal article" date="2023" name="IMA Fungus">
        <title>Comparative genomic study of the Penicillium genus elucidates a diverse pangenome and 15 lateral gene transfer events.</title>
        <authorList>
            <person name="Petersen C."/>
            <person name="Sorensen T."/>
            <person name="Nielsen M.R."/>
            <person name="Sondergaard T.E."/>
            <person name="Sorensen J.L."/>
            <person name="Fitzpatrick D.A."/>
            <person name="Frisvad J.C."/>
            <person name="Nielsen K.L."/>
        </authorList>
    </citation>
    <scope>NUCLEOTIDE SEQUENCE</scope>
    <source>
        <strain evidence="2">IBT 19713</strain>
    </source>
</reference>
<accession>A0A9W9PHW2</accession>
<dbReference type="PANTHER" id="PTHR37540">
    <property type="entry name" value="TRANSCRIPTION FACTOR (ACR-2), PUTATIVE-RELATED-RELATED"/>
    <property type="match status" value="1"/>
</dbReference>
<feature type="compositionally biased region" description="Polar residues" evidence="1">
    <location>
        <begin position="148"/>
        <end position="163"/>
    </location>
</feature>
<comment type="caution">
    <text evidence="2">The sequence shown here is derived from an EMBL/GenBank/DDBJ whole genome shotgun (WGS) entry which is preliminary data.</text>
</comment>
<proteinExistence type="predicted"/>
<dbReference type="RefSeq" id="XP_058333873.1">
    <property type="nucleotide sequence ID" value="XM_058470732.1"/>
</dbReference>
<gene>
    <name evidence="2" type="ORF">N7468_001435</name>
</gene>
<evidence type="ECO:0000313" key="3">
    <source>
        <dbReference type="Proteomes" id="UP001150941"/>
    </source>
</evidence>
<keyword evidence="3" id="KW-1185">Reference proteome</keyword>
<dbReference type="EMBL" id="JAPQKS010000002">
    <property type="protein sequence ID" value="KAJ5246452.1"/>
    <property type="molecule type" value="Genomic_DNA"/>
</dbReference>
<feature type="compositionally biased region" description="Basic residues" evidence="1">
    <location>
        <begin position="74"/>
        <end position="90"/>
    </location>
</feature>
<feature type="compositionally biased region" description="Basic and acidic residues" evidence="1">
    <location>
        <begin position="110"/>
        <end position="124"/>
    </location>
</feature>
<dbReference type="GeneID" id="83198035"/>
<dbReference type="PANTHER" id="PTHR37540:SF10">
    <property type="entry name" value="SIGMA-70 REGION 2 FAMILY PROTEIN"/>
    <property type="match status" value="1"/>
</dbReference>
<dbReference type="Proteomes" id="UP001150941">
    <property type="component" value="Unassembled WGS sequence"/>
</dbReference>
<evidence type="ECO:0000256" key="1">
    <source>
        <dbReference type="SAM" id="MobiDB-lite"/>
    </source>
</evidence>
<sequence>MSGREPPPGVARRPEPEEIPPESTEFPLETVGSSHDAPQAIRTKRRRRQHTSESHHAKSQSFYFVDSNSSSKEKRAHVMRHHVQEKRKQRKESTGSIPGDQMQEYTSWQARKDSGYDTDNRRESVAAGADQESSLPIRFSAMPPHSPSLPTQSGAPIPGSSTRKNSCSSHVMAYYHPEDQALVGYWYKTAYWSGENSYLKAQIFQIASEHLITFQAVVMTYCARFKAHLDGQPDSEPAQRHTAQARQYIHDATAGHAPLQDDRLAMALTGMALHEHRFGNKEEAYGYLDHAFRIMRPRTGCNPQVEAFVNYIHYILPIPQSSIPIEPAAQQWLLSFLCGAEEIMRAHNSADYLAAAPLRQTAFTMESPLFPLLSSGPRPSEVPLASRKFILPHSDTQEVSRTAALIYITAALWDFKDCASKAARFLAHLTAVVEQHQLHRHLVCETLVWLLLEQGGDADLRNPERAWWTGELLRTHKQLRPDLQFLFNEILMSFLTLKAPIRGIEVFQHELRTYTGAFGR</sequence>
<organism evidence="2 3">
    <name type="scientific">Penicillium chermesinum</name>
    <dbReference type="NCBI Taxonomy" id="63820"/>
    <lineage>
        <taxon>Eukaryota</taxon>
        <taxon>Fungi</taxon>
        <taxon>Dikarya</taxon>
        <taxon>Ascomycota</taxon>
        <taxon>Pezizomycotina</taxon>
        <taxon>Eurotiomycetes</taxon>
        <taxon>Eurotiomycetidae</taxon>
        <taxon>Eurotiales</taxon>
        <taxon>Aspergillaceae</taxon>
        <taxon>Penicillium</taxon>
    </lineage>
</organism>
<reference evidence="2" key="1">
    <citation type="submission" date="2022-11" db="EMBL/GenBank/DDBJ databases">
        <authorList>
            <person name="Petersen C."/>
        </authorList>
    </citation>
    <scope>NUCLEOTIDE SEQUENCE</scope>
    <source>
        <strain evidence="2">IBT 19713</strain>
    </source>
</reference>
<evidence type="ECO:0000313" key="2">
    <source>
        <dbReference type="EMBL" id="KAJ5246452.1"/>
    </source>
</evidence>
<name>A0A9W9PHW2_9EURO</name>
<protein>
    <submittedName>
        <fullName evidence="2">Uncharacterized protein</fullName>
    </submittedName>
</protein>